<comment type="catalytic activity">
    <reaction evidence="9">
        <text>L-seryl-[protein] + ATP = O-phospho-L-seryl-[protein] + ADP + H(+)</text>
        <dbReference type="Rhea" id="RHEA:17989"/>
        <dbReference type="Rhea" id="RHEA-COMP:9863"/>
        <dbReference type="Rhea" id="RHEA-COMP:11604"/>
        <dbReference type="ChEBI" id="CHEBI:15378"/>
        <dbReference type="ChEBI" id="CHEBI:29999"/>
        <dbReference type="ChEBI" id="CHEBI:30616"/>
        <dbReference type="ChEBI" id="CHEBI:83421"/>
        <dbReference type="ChEBI" id="CHEBI:456216"/>
        <dbReference type="EC" id="2.7.11.1"/>
    </reaction>
</comment>
<evidence type="ECO:0000256" key="3">
    <source>
        <dbReference type="ARBA" id="ARBA00022527"/>
    </source>
</evidence>
<dbReference type="Gene3D" id="3.30.200.20">
    <property type="entry name" value="Phosphorylase Kinase, domain 1"/>
    <property type="match status" value="1"/>
</dbReference>
<dbReference type="FunFam" id="1.10.510.10:FF:000301">
    <property type="entry name" value="Serine/threonine-protein kinase Chk1"/>
    <property type="match status" value="1"/>
</dbReference>
<accession>A0A818XDV7</accession>
<dbReference type="PROSITE" id="PS00108">
    <property type="entry name" value="PROTEIN_KINASE_ST"/>
    <property type="match status" value="1"/>
</dbReference>
<dbReference type="SMART" id="SM00220">
    <property type="entry name" value="S_TKc"/>
    <property type="match status" value="1"/>
</dbReference>
<evidence type="ECO:0000256" key="1">
    <source>
        <dbReference type="ARBA" id="ARBA00010791"/>
    </source>
</evidence>
<evidence type="ECO:0000256" key="4">
    <source>
        <dbReference type="ARBA" id="ARBA00022679"/>
    </source>
</evidence>
<evidence type="ECO:0000256" key="9">
    <source>
        <dbReference type="ARBA" id="ARBA00048679"/>
    </source>
</evidence>
<evidence type="ECO:0000256" key="5">
    <source>
        <dbReference type="ARBA" id="ARBA00022741"/>
    </source>
</evidence>
<protein>
    <recommendedName>
        <fullName evidence="2">non-specific serine/threonine protein kinase</fullName>
        <ecNumber evidence="2">2.7.11.1</ecNumber>
    </recommendedName>
</protein>
<keyword evidence="5" id="KW-0547">Nucleotide-binding</keyword>
<dbReference type="GO" id="GO:0005737">
    <property type="term" value="C:cytoplasm"/>
    <property type="evidence" value="ECO:0007669"/>
    <property type="project" value="TreeGrafter"/>
</dbReference>
<evidence type="ECO:0000259" key="10">
    <source>
        <dbReference type="PROSITE" id="PS50011"/>
    </source>
</evidence>
<dbReference type="GO" id="GO:0005524">
    <property type="term" value="F:ATP binding"/>
    <property type="evidence" value="ECO:0007669"/>
    <property type="project" value="UniProtKB-KW"/>
</dbReference>
<dbReference type="Gene3D" id="1.10.510.10">
    <property type="entry name" value="Transferase(Phosphotransferase) domain 1"/>
    <property type="match status" value="2"/>
</dbReference>
<organism evidence="11 12">
    <name type="scientific">Rotaria socialis</name>
    <dbReference type="NCBI Taxonomy" id="392032"/>
    <lineage>
        <taxon>Eukaryota</taxon>
        <taxon>Metazoa</taxon>
        <taxon>Spiralia</taxon>
        <taxon>Gnathifera</taxon>
        <taxon>Rotifera</taxon>
        <taxon>Eurotatoria</taxon>
        <taxon>Bdelloidea</taxon>
        <taxon>Philodinida</taxon>
        <taxon>Philodinidae</taxon>
        <taxon>Rotaria</taxon>
    </lineage>
</organism>
<dbReference type="Pfam" id="PF00069">
    <property type="entry name" value="Pkinase"/>
    <property type="match status" value="2"/>
</dbReference>
<comment type="catalytic activity">
    <reaction evidence="8">
        <text>L-threonyl-[protein] + ATP = O-phospho-L-threonyl-[protein] + ADP + H(+)</text>
        <dbReference type="Rhea" id="RHEA:46608"/>
        <dbReference type="Rhea" id="RHEA-COMP:11060"/>
        <dbReference type="Rhea" id="RHEA-COMP:11605"/>
        <dbReference type="ChEBI" id="CHEBI:15378"/>
        <dbReference type="ChEBI" id="CHEBI:30013"/>
        <dbReference type="ChEBI" id="CHEBI:30616"/>
        <dbReference type="ChEBI" id="CHEBI:61977"/>
        <dbReference type="ChEBI" id="CHEBI:456216"/>
        <dbReference type="EC" id="2.7.11.1"/>
    </reaction>
</comment>
<name>A0A818XDV7_9BILA</name>
<dbReference type="EC" id="2.7.11.1" evidence="2"/>
<keyword evidence="6" id="KW-0418">Kinase</keyword>
<dbReference type="GO" id="GO:0035556">
    <property type="term" value="P:intracellular signal transduction"/>
    <property type="evidence" value="ECO:0007669"/>
    <property type="project" value="TreeGrafter"/>
</dbReference>
<evidence type="ECO:0000256" key="6">
    <source>
        <dbReference type="ARBA" id="ARBA00022777"/>
    </source>
</evidence>
<proteinExistence type="inferred from homology"/>
<keyword evidence="4" id="KW-0808">Transferase</keyword>
<keyword evidence="7" id="KW-0067">ATP-binding</keyword>
<comment type="caution">
    <text evidence="11">The sequence shown here is derived from an EMBL/GenBank/DDBJ whole genome shotgun (WGS) entry which is preliminary data.</text>
</comment>
<evidence type="ECO:0000256" key="8">
    <source>
        <dbReference type="ARBA" id="ARBA00047899"/>
    </source>
</evidence>
<reference evidence="11" key="1">
    <citation type="submission" date="2021-02" db="EMBL/GenBank/DDBJ databases">
        <authorList>
            <person name="Nowell W R."/>
        </authorList>
    </citation>
    <scope>NUCLEOTIDE SEQUENCE</scope>
</reference>
<dbReference type="InterPro" id="IPR000719">
    <property type="entry name" value="Prot_kinase_dom"/>
</dbReference>
<feature type="domain" description="Protein kinase" evidence="10">
    <location>
        <begin position="1"/>
        <end position="362"/>
    </location>
</feature>
<dbReference type="SUPFAM" id="SSF56112">
    <property type="entry name" value="Protein kinase-like (PK-like)"/>
    <property type="match status" value="2"/>
</dbReference>
<comment type="similarity">
    <text evidence="1">Belongs to the protein kinase superfamily. CAMK Ser/Thr protein kinase family. NIM1 subfamily.</text>
</comment>
<dbReference type="AlphaFoldDB" id="A0A818XDV7"/>
<gene>
    <name evidence="11" type="ORF">GRG538_LOCUS30633</name>
</gene>
<evidence type="ECO:0000313" key="11">
    <source>
        <dbReference type="EMBL" id="CAF3737442.1"/>
    </source>
</evidence>
<dbReference type="GO" id="GO:0004674">
    <property type="term" value="F:protein serine/threonine kinase activity"/>
    <property type="evidence" value="ECO:0007669"/>
    <property type="project" value="UniProtKB-KW"/>
</dbReference>
<dbReference type="PANTHER" id="PTHR24346:SF107">
    <property type="entry name" value="SERINE_THREONINE-PROTEIN KINASE CHK1"/>
    <property type="match status" value="1"/>
</dbReference>
<keyword evidence="3" id="KW-0723">Serine/threonine-protein kinase</keyword>
<dbReference type="InterPro" id="IPR008271">
    <property type="entry name" value="Ser/Thr_kinase_AS"/>
</dbReference>
<evidence type="ECO:0000256" key="7">
    <source>
        <dbReference type="ARBA" id="ARBA00022840"/>
    </source>
</evidence>
<dbReference type="PROSITE" id="PS50011">
    <property type="entry name" value="PROTEIN_KINASE_DOM"/>
    <property type="match status" value="1"/>
</dbReference>
<evidence type="ECO:0000313" key="12">
    <source>
        <dbReference type="Proteomes" id="UP000663872"/>
    </source>
</evidence>
<dbReference type="EMBL" id="CAJNYT010005387">
    <property type="protein sequence ID" value="CAF3737442.1"/>
    <property type="molecule type" value="Genomic_DNA"/>
</dbReference>
<dbReference type="Proteomes" id="UP000663872">
    <property type="component" value="Unassembled WGS sequence"/>
</dbReference>
<dbReference type="PANTHER" id="PTHR24346">
    <property type="entry name" value="MAP/MICROTUBULE AFFINITY-REGULATING KINASE"/>
    <property type="match status" value="1"/>
</dbReference>
<sequence>MAIIDINRLKGNDVVIRKEIDLHKLFRHENIIRFYGYKQQHSNCYLFLEYAAGGELFDKIEPDVGMPEYLAQHYFKQVVAGMVWAKTPYRGEPVDVWSCGVILTAMLTGDGTEIDHHLLKRMAVKYDEPCWSLTQPNQSTTSTVISPSSTDDSMVNCVSQTIKFDDFILITEPRSLTEMGDVTGGELFDKIEPDVGMPEYLAQHYFKQVVAGMAYLHSLGVAHRDLKPENLLIANNNALKICDFGLATLFRSQTTKEERKLTTYCGTAPYSSPEVWAKTPYRGEPVDVWSCGIILTAMLTGELPWDQPSYQNPEYKRWLDRDYYHNPWKKIDNMILNLLRRILVHDPAQRARVIDIQSHKWMSKIYSQDGTETDHQLLKRMAVKYDEPCWSLTQPNQSTTSTVISPSISDDSMVNCISQPIKLDDLILITEPRSLTEMGDQDPSEHLVRRMTRVILTISFDETIDLLNRLFLHTSYTPKCTTGRQSGKDFFLRKLFVLYSFG</sequence>
<evidence type="ECO:0000256" key="2">
    <source>
        <dbReference type="ARBA" id="ARBA00012513"/>
    </source>
</evidence>
<dbReference type="InterPro" id="IPR011009">
    <property type="entry name" value="Kinase-like_dom_sf"/>
</dbReference>